<dbReference type="AlphaFoldDB" id="A0A8T2JQM7"/>
<comment type="caution">
    <text evidence="1">The sequence shown here is derived from an EMBL/GenBank/DDBJ whole genome shotgun (WGS) entry which is preliminary data.</text>
</comment>
<sequence>MSSLLSHITKLHISNCHISQCSMWTVVQHLSNLKCCLAPCGSIYVTTDHPVTFPAAWCILDKSHYSRLVTGLQTRISCY</sequence>
<gene>
    <name evidence="1" type="ORF">GDO86_010595</name>
</gene>
<protein>
    <submittedName>
        <fullName evidence="1">Uncharacterized protein</fullName>
    </submittedName>
</protein>
<keyword evidence="2" id="KW-1185">Reference proteome</keyword>
<organism evidence="1 2">
    <name type="scientific">Hymenochirus boettgeri</name>
    <name type="common">Congo dwarf clawed frog</name>
    <dbReference type="NCBI Taxonomy" id="247094"/>
    <lineage>
        <taxon>Eukaryota</taxon>
        <taxon>Metazoa</taxon>
        <taxon>Chordata</taxon>
        <taxon>Craniata</taxon>
        <taxon>Vertebrata</taxon>
        <taxon>Euteleostomi</taxon>
        <taxon>Amphibia</taxon>
        <taxon>Batrachia</taxon>
        <taxon>Anura</taxon>
        <taxon>Pipoidea</taxon>
        <taxon>Pipidae</taxon>
        <taxon>Pipinae</taxon>
        <taxon>Hymenochirus</taxon>
    </lineage>
</organism>
<name>A0A8T2JQM7_9PIPI</name>
<dbReference type="EMBL" id="JAACNH010000004">
    <property type="protein sequence ID" value="KAG8445863.1"/>
    <property type="molecule type" value="Genomic_DNA"/>
</dbReference>
<evidence type="ECO:0000313" key="1">
    <source>
        <dbReference type="EMBL" id="KAG8445863.1"/>
    </source>
</evidence>
<dbReference type="Proteomes" id="UP000812440">
    <property type="component" value="Chromosome 5"/>
</dbReference>
<reference evidence="1" key="1">
    <citation type="thesis" date="2020" institute="ProQuest LLC" country="789 East Eisenhower Parkway, Ann Arbor, MI, USA">
        <title>Comparative Genomics and Chromosome Evolution.</title>
        <authorList>
            <person name="Mudd A.B."/>
        </authorList>
    </citation>
    <scope>NUCLEOTIDE SEQUENCE</scope>
    <source>
        <strain evidence="1">Female2</strain>
        <tissue evidence="1">Blood</tissue>
    </source>
</reference>
<evidence type="ECO:0000313" key="2">
    <source>
        <dbReference type="Proteomes" id="UP000812440"/>
    </source>
</evidence>
<proteinExistence type="predicted"/>
<accession>A0A8T2JQM7</accession>